<protein>
    <recommendedName>
        <fullName evidence="2">C-type lectin domain-containing protein</fullName>
    </recommendedName>
</protein>
<dbReference type="Proteomes" id="UP000261620">
    <property type="component" value="Unplaced"/>
</dbReference>
<keyword evidence="4" id="KW-1185">Reference proteome</keyword>
<evidence type="ECO:0000256" key="1">
    <source>
        <dbReference type="ARBA" id="ARBA00023157"/>
    </source>
</evidence>
<dbReference type="InterPro" id="IPR016187">
    <property type="entry name" value="CTDL_fold"/>
</dbReference>
<dbReference type="SMART" id="SM00034">
    <property type="entry name" value="CLECT"/>
    <property type="match status" value="3"/>
</dbReference>
<dbReference type="PROSITE" id="PS00615">
    <property type="entry name" value="C_TYPE_LECTIN_1"/>
    <property type="match status" value="1"/>
</dbReference>
<dbReference type="AlphaFoldDB" id="A0A3Q3VJG4"/>
<name>A0A3Q3VJG4_MOLML</name>
<dbReference type="PROSITE" id="PS50041">
    <property type="entry name" value="C_TYPE_LECTIN_2"/>
    <property type="match status" value="3"/>
</dbReference>
<feature type="domain" description="C-type lectin" evidence="2">
    <location>
        <begin position="12"/>
        <end position="113"/>
    </location>
</feature>
<proteinExistence type="predicted"/>
<dbReference type="PANTHER" id="PTHR45784:SF3">
    <property type="entry name" value="C-TYPE LECTIN DOMAIN FAMILY 4 MEMBER K-LIKE-RELATED"/>
    <property type="match status" value="1"/>
</dbReference>
<sequence>RLSTRHSLLSLQNYSEAKTYCREMHTDLATVHNSTDMKNLLTSVSNATVRAWIGLEAGDVWMWHWSGPDPKLDFLSWRRGEPLNSSQDACAAMDEGGGWFESDCGAQRSFVCGGNSETGGDVFVAETKSWRDAQDHCRDILSDLVGIHSEEKNEAVLNVSGSRSVWIGLFRDPWKWSDGSASSFRYWKPRQPNHLRGQDCVAAIFKDQGKWNDLRCTSKRNFVCRGDYLILVQENMTWLEALSYCRRHHDDLVQITNKDVQEKVAELAQNATSPHVWIGLRYACSFGFWFWTSSATGCYLNWAPGQESEGKYDCGVTGAVEATRGQQWVSLSETATLNFICSACVG</sequence>
<dbReference type="Gene3D" id="3.10.100.10">
    <property type="entry name" value="Mannose-Binding Protein A, subunit A"/>
    <property type="match status" value="3"/>
</dbReference>
<dbReference type="InterPro" id="IPR001304">
    <property type="entry name" value="C-type_lectin-like"/>
</dbReference>
<organism evidence="3 4">
    <name type="scientific">Mola mola</name>
    <name type="common">Ocean sunfish</name>
    <name type="synonym">Tetraodon mola</name>
    <dbReference type="NCBI Taxonomy" id="94237"/>
    <lineage>
        <taxon>Eukaryota</taxon>
        <taxon>Metazoa</taxon>
        <taxon>Chordata</taxon>
        <taxon>Craniata</taxon>
        <taxon>Vertebrata</taxon>
        <taxon>Euteleostomi</taxon>
        <taxon>Actinopterygii</taxon>
        <taxon>Neopterygii</taxon>
        <taxon>Teleostei</taxon>
        <taxon>Neoteleostei</taxon>
        <taxon>Acanthomorphata</taxon>
        <taxon>Eupercaria</taxon>
        <taxon>Tetraodontiformes</taxon>
        <taxon>Molidae</taxon>
        <taxon>Mola</taxon>
    </lineage>
</organism>
<feature type="domain" description="C-type lectin" evidence="2">
    <location>
        <begin position="123"/>
        <end position="225"/>
    </location>
</feature>
<dbReference type="SUPFAM" id="SSF56436">
    <property type="entry name" value="C-type lectin-like"/>
    <property type="match status" value="3"/>
</dbReference>
<dbReference type="InterPro" id="IPR016186">
    <property type="entry name" value="C-type_lectin-like/link_sf"/>
</dbReference>
<dbReference type="Pfam" id="PF00059">
    <property type="entry name" value="Lectin_C"/>
    <property type="match status" value="3"/>
</dbReference>
<evidence type="ECO:0000259" key="2">
    <source>
        <dbReference type="PROSITE" id="PS50041"/>
    </source>
</evidence>
<accession>A0A3Q3VJG4</accession>
<reference evidence="3" key="2">
    <citation type="submission" date="2025-09" db="UniProtKB">
        <authorList>
            <consortium name="Ensembl"/>
        </authorList>
    </citation>
    <scope>IDENTIFICATION</scope>
</reference>
<evidence type="ECO:0000313" key="4">
    <source>
        <dbReference type="Proteomes" id="UP000261620"/>
    </source>
</evidence>
<dbReference type="CDD" id="cd00037">
    <property type="entry name" value="CLECT"/>
    <property type="match status" value="2"/>
</dbReference>
<feature type="domain" description="C-type lectin" evidence="2">
    <location>
        <begin position="228"/>
        <end position="342"/>
    </location>
</feature>
<dbReference type="OMA" id="RSFVCHG"/>
<keyword evidence="1" id="KW-1015">Disulfide bond</keyword>
<reference evidence="3" key="1">
    <citation type="submission" date="2025-08" db="UniProtKB">
        <authorList>
            <consortium name="Ensembl"/>
        </authorList>
    </citation>
    <scope>IDENTIFICATION</scope>
</reference>
<dbReference type="Ensembl" id="ENSMMOT00000001024.1">
    <property type="protein sequence ID" value="ENSMMOP00000001001.1"/>
    <property type="gene ID" value="ENSMMOG00000000863.1"/>
</dbReference>
<dbReference type="InterPro" id="IPR018378">
    <property type="entry name" value="C-type_lectin_CS"/>
</dbReference>
<dbReference type="STRING" id="94237.ENSMMOP00000001001"/>
<dbReference type="PANTHER" id="PTHR45784">
    <property type="entry name" value="C-TYPE LECTIN DOMAIN FAMILY 20 MEMBER A-RELATED"/>
    <property type="match status" value="1"/>
</dbReference>
<evidence type="ECO:0000313" key="3">
    <source>
        <dbReference type="Ensembl" id="ENSMMOP00000001001.1"/>
    </source>
</evidence>